<keyword evidence="4 9" id="KW-0805">Transcription regulation</keyword>
<keyword evidence="2 8" id="KW-0863">Zinc-finger</keyword>
<feature type="region of interest" description="Disordered" evidence="10">
    <location>
        <begin position="98"/>
        <end position="118"/>
    </location>
</feature>
<comment type="caution">
    <text evidence="12">The sequence shown here is derived from an EMBL/GenBank/DDBJ whole genome shotgun (WGS) entry which is preliminary data.</text>
</comment>
<keyword evidence="6 9" id="KW-0804">Transcription</keyword>
<protein>
    <recommendedName>
        <fullName evidence="9">Dof zinc finger protein</fullName>
    </recommendedName>
</protein>
<dbReference type="PANTHER" id="PTHR31992:SF285">
    <property type="entry name" value="DOF ZINC FINGER PROTEIN DOF4.6"/>
    <property type="match status" value="1"/>
</dbReference>
<organism evidence="12 13">
    <name type="scientific">Nepenthes gracilis</name>
    <name type="common">Slender pitcher plant</name>
    <dbReference type="NCBI Taxonomy" id="150966"/>
    <lineage>
        <taxon>Eukaryota</taxon>
        <taxon>Viridiplantae</taxon>
        <taxon>Streptophyta</taxon>
        <taxon>Embryophyta</taxon>
        <taxon>Tracheophyta</taxon>
        <taxon>Spermatophyta</taxon>
        <taxon>Magnoliopsida</taxon>
        <taxon>eudicotyledons</taxon>
        <taxon>Gunneridae</taxon>
        <taxon>Pentapetalae</taxon>
        <taxon>Caryophyllales</taxon>
        <taxon>Nepenthaceae</taxon>
        <taxon>Nepenthes</taxon>
    </lineage>
</organism>
<comment type="function">
    <text evidence="9">Transcription factor that binds specifically to a 5'-AA[AG]G-3' consensus core sequence.</text>
</comment>
<reference evidence="12" key="1">
    <citation type="submission" date="2023-05" db="EMBL/GenBank/DDBJ databases">
        <title>Nepenthes gracilis genome sequencing.</title>
        <authorList>
            <person name="Fukushima K."/>
        </authorList>
    </citation>
    <scope>NUCLEOTIDE SEQUENCE</scope>
    <source>
        <strain evidence="12">SING2019-196</strain>
    </source>
</reference>
<dbReference type="GO" id="GO:0003677">
    <property type="term" value="F:DNA binding"/>
    <property type="evidence" value="ECO:0007669"/>
    <property type="project" value="UniProtKB-UniRule"/>
</dbReference>
<dbReference type="Pfam" id="PF02701">
    <property type="entry name" value="Zn_ribbon_Dof"/>
    <property type="match status" value="1"/>
</dbReference>
<dbReference type="EMBL" id="BSYO01000025">
    <property type="protein sequence ID" value="GMH22630.1"/>
    <property type="molecule type" value="Genomic_DNA"/>
</dbReference>
<keyword evidence="7 8" id="KW-0539">Nucleus</keyword>
<dbReference type="GO" id="GO:0008270">
    <property type="term" value="F:zinc ion binding"/>
    <property type="evidence" value="ECO:0007669"/>
    <property type="project" value="UniProtKB-KW"/>
</dbReference>
<evidence type="ECO:0000256" key="4">
    <source>
        <dbReference type="ARBA" id="ARBA00023015"/>
    </source>
</evidence>
<evidence type="ECO:0000256" key="7">
    <source>
        <dbReference type="ARBA" id="ARBA00023242"/>
    </source>
</evidence>
<keyword evidence="1 9" id="KW-0479">Metal-binding</keyword>
<keyword evidence="5 8" id="KW-0238">DNA-binding</keyword>
<evidence type="ECO:0000256" key="6">
    <source>
        <dbReference type="ARBA" id="ARBA00023163"/>
    </source>
</evidence>
<dbReference type="AlphaFoldDB" id="A0AAD3T4A6"/>
<evidence type="ECO:0000256" key="9">
    <source>
        <dbReference type="RuleBase" id="RU369094"/>
    </source>
</evidence>
<feature type="domain" description="Dof-type" evidence="11">
    <location>
        <begin position="54"/>
        <end position="108"/>
    </location>
</feature>
<dbReference type="PANTHER" id="PTHR31992">
    <property type="entry name" value="DOF ZINC FINGER PROTEIN DOF1.4-RELATED"/>
    <property type="match status" value="1"/>
</dbReference>
<evidence type="ECO:0000256" key="2">
    <source>
        <dbReference type="ARBA" id="ARBA00022771"/>
    </source>
</evidence>
<evidence type="ECO:0000313" key="13">
    <source>
        <dbReference type="Proteomes" id="UP001279734"/>
    </source>
</evidence>
<proteinExistence type="predicted"/>
<sequence>MDTDQWRQETNVKPIMEEIVTSKCSSLTKITSDLSTKQTSSSEANVSIHQNQALNCPRCNSTKTKFCYYNNYSLTQPRYFCKSCRRYWTKGGSLRNIPFGGGSRKNKRSSSSSSNSSTKIIDLPDLVASNSSERLISINTRKIHHWKDLNLRFTQNPEYRGISEFIQFPLREITPPKSKIPMNSASTSALELLNGLTSSSGIMPSYMPMPISDPNTIFSSGFSLQSDFKPTLSFDLGLIESGHGNNSLQELKERSNGMLLFPFTDDLKQISNTSDHTDSEQSREINGDSTGFWRRMLGGGAGSR</sequence>
<evidence type="ECO:0000256" key="3">
    <source>
        <dbReference type="ARBA" id="ARBA00022833"/>
    </source>
</evidence>
<dbReference type="InterPro" id="IPR045174">
    <property type="entry name" value="Dof"/>
</dbReference>
<dbReference type="InterPro" id="IPR003851">
    <property type="entry name" value="Znf_Dof"/>
</dbReference>
<evidence type="ECO:0000256" key="1">
    <source>
        <dbReference type="ARBA" id="ARBA00022723"/>
    </source>
</evidence>
<evidence type="ECO:0000259" key="11">
    <source>
        <dbReference type="PROSITE" id="PS50884"/>
    </source>
</evidence>
<dbReference type="GO" id="GO:0005634">
    <property type="term" value="C:nucleus"/>
    <property type="evidence" value="ECO:0007669"/>
    <property type="project" value="UniProtKB-SubCell"/>
</dbReference>
<evidence type="ECO:0000256" key="10">
    <source>
        <dbReference type="SAM" id="MobiDB-lite"/>
    </source>
</evidence>
<evidence type="ECO:0000256" key="8">
    <source>
        <dbReference type="PROSITE-ProRule" id="PRU00071"/>
    </source>
</evidence>
<feature type="region of interest" description="Disordered" evidence="10">
    <location>
        <begin position="271"/>
        <end position="291"/>
    </location>
</feature>
<keyword evidence="13" id="KW-1185">Reference proteome</keyword>
<feature type="compositionally biased region" description="Basic and acidic residues" evidence="10">
    <location>
        <begin position="275"/>
        <end position="286"/>
    </location>
</feature>
<dbReference type="Proteomes" id="UP001279734">
    <property type="component" value="Unassembled WGS sequence"/>
</dbReference>
<evidence type="ECO:0000256" key="5">
    <source>
        <dbReference type="ARBA" id="ARBA00023125"/>
    </source>
</evidence>
<comment type="subcellular location">
    <subcellularLocation>
        <location evidence="8 9">Nucleus</location>
    </subcellularLocation>
</comment>
<evidence type="ECO:0000313" key="12">
    <source>
        <dbReference type="EMBL" id="GMH22630.1"/>
    </source>
</evidence>
<gene>
    <name evidence="12" type="ORF">Nepgr_024473</name>
</gene>
<dbReference type="PROSITE" id="PS01361">
    <property type="entry name" value="ZF_DOF_1"/>
    <property type="match status" value="1"/>
</dbReference>
<dbReference type="GO" id="GO:0003700">
    <property type="term" value="F:DNA-binding transcription factor activity"/>
    <property type="evidence" value="ECO:0007669"/>
    <property type="project" value="UniProtKB-UniRule"/>
</dbReference>
<accession>A0AAD3T4A6</accession>
<name>A0AAD3T4A6_NEPGR</name>
<keyword evidence="3 9" id="KW-0862">Zinc</keyword>
<dbReference type="PROSITE" id="PS50884">
    <property type="entry name" value="ZF_DOF_2"/>
    <property type="match status" value="1"/>
</dbReference>